<reference evidence="2 3" key="1">
    <citation type="submission" date="2018-04" db="EMBL/GenBank/DDBJ databases">
        <title>The genome of golden apple snail Pomacea canaliculata provides insight into stress tolerance and invasive adaptation.</title>
        <authorList>
            <person name="Liu C."/>
            <person name="Liu B."/>
            <person name="Ren Y."/>
            <person name="Zhang Y."/>
            <person name="Wang H."/>
            <person name="Li S."/>
            <person name="Jiang F."/>
            <person name="Yin L."/>
            <person name="Zhang G."/>
            <person name="Qian W."/>
            <person name="Fan W."/>
        </authorList>
    </citation>
    <scope>NUCLEOTIDE SEQUENCE [LARGE SCALE GENOMIC DNA]</scope>
    <source>
        <strain evidence="2">SZHN2017</strain>
        <tissue evidence="2">Muscle</tissue>
    </source>
</reference>
<evidence type="ECO:0000313" key="3">
    <source>
        <dbReference type="Proteomes" id="UP000245119"/>
    </source>
</evidence>
<feature type="region of interest" description="Disordered" evidence="1">
    <location>
        <begin position="86"/>
        <end position="115"/>
    </location>
</feature>
<gene>
    <name evidence="2" type="ORF">C0Q70_15569</name>
</gene>
<keyword evidence="3" id="KW-1185">Reference proteome</keyword>
<dbReference type="EMBL" id="PZQS01000009">
    <property type="protein sequence ID" value="PVD25071.1"/>
    <property type="molecule type" value="Genomic_DNA"/>
</dbReference>
<evidence type="ECO:0000256" key="1">
    <source>
        <dbReference type="SAM" id="MobiDB-lite"/>
    </source>
</evidence>
<organism evidence="2 3">
    <name type="scientific">Pomacea canaliculata</name>
    <name type="common">Golden apple snail</name>
    <dbReference type="NCBI Taxonomy" id="400727"/>
    <lineage>
        <taxon>Eukaryota</taxon>
        <taxon>Metazoa</taxon>
        <taxon>Spiralia</taxon>
        <taxon>Lophotrochozoa</taxon>
        <taxon>Mollusca</taxon>
        <taxon>Gastropoda</taxon>
        <taxon>Caenogastropoda</taxon>
        <taxon>Architaenioglossa</taxon>
        <taxon>Ampullarioidea</taxon>
        <taxon>Ampullariidae</taxon>
        <taxon>Pomacea</taxon>
    </lineage>
</organism>
<dbReference type="Proteomes" id="UP000245119">
    <property type="component" value="Linkage Group LG9"/>
</dbReference>
<comment type="caution">
    <text evidence="2">The sequence shown here is derived from an EMBL/GenBank/DDBJ whole genome shotgun (WGS) entry which is preliminary data.</text>
</comment>
<sequence length="151" mass="16586">MLIPPSWLQQQQQTSIRDVMDRALQVFPQSDKAGLRGDNDDEGKAALTSLLRTEAGEEAEMIASTSILTKGRGVASCRVTVFPTAATQRRPADKRLGRIGSRQQRHSANIPPPLLPLHSRLANQVGDVDDSQYSNYHQAFSSPRPIKKIVG</sequence>
<dbReference type="AlphaFoldDB" id="A0A2T7NV79"/>
<proteinExistence type="predicted"/>
<protein>
    <submittedName>
        <fullName evidence="2">Uncharacterized protein</fullName>
    </submittedName>
</protein>
<accession>A0A2T7NV79</accession>
<evidence type="ECO:0000313" key="2">
    <source>
        <dbReference type="EMBL" id="PVD25071.1"/>
    </source>
</evidence>
<name>A0A2T7NV79_POMCA</name>